<evidence type="ECO:0000313" key="2">
    <source>
        <dbReference type="EMBL" id="KAL3275805.1"/>
    </source>
</evidence>
<feature type="region of interest" description="Disordered" evidence="1">
    <location>
        <begin position="93"/>
        <end position="114"/>
    </location>
</feature>
<keyword evidence="3" id="KW-1185">Reference proteome</keyword>
<feature type="compositionally biased region" description="Polar residues" evidence="1">
    <location>
        <begin position="99"/>
        <end position="114"/>
    </location>
</feature>
<gene>
    <name evidence="2" type="ORF">HHI36_020549</name>
</gene>
<dbReference type="AlphaFoldDB" id="A0ABD2NAK9"/>
<comment type="caution">
    <text evidence="2">The sequence shown here is derived from an EMBL/GenBank/DDBJ whole genome shotgun (WGS) entry which is preliminary data.</text>
</comment>
<protein>
    <submittedName>
        <fullName evidence="2">Uncharacterized protein</fullName>
    </submittedName>
</protein>
<evidence type="ECO:0000313" key="3">
    <source>
        <dbReference type="Proteomes" id="UP001516400"/>
    </source>
</evidence>
<accession>A0ABD2NAK9</accession>
<reference evidence="2 3" key="1">
    <citation type="journal article" date="2021" name="BMC Biol.">
        <title>Horizontally acquired antibacterial genes associated with adaptive radiation of ladybird beetles.</title>
        <authorList>
            <person name="Li H.S."/>
            <person name="Tang X.F."/>
            <person name="Huang Y.H."/>
            <person name="Xu Z.Y."/>
            <person name="Chen M.L."/>
            <person name="Du X.Y."/>
            <person name="Qiu B.Y."/>
            <person name="Chen P.T."/>
            <person name="Zhang W."/>
            <person name="Slipinski A."/>
            <person name="Escalona H.E."/>
            <person name="Waterhouse R.M."/>
            <person name="Zwick A."/>
            <person name="Pang H."/>
        </authorList>
    </citation>
    <scope>NUCLEOTIDE SEQUENCE [LARGE SCALE GENOMIC DNA]</scope>
    <source>
        <strain evidence="2">SYSU2018</strain>
    </source>
</reference>
<organism evidence="2 3">
    <name type="scientific">Cryptolaemus montrouzieri</name>
    <dbReference type="NCBI Taxonomy" id="559131"/>
    <lineage>
        <taxon>Eukaryota</taxon>
        <taxon>Metazoa</taxon>
        <taxon>Ecdysozoa</taxon>
        <taxon>Arthropoda</taxon>
        <taxon>Hexapoda</taxon>
        <taxon>Insecta</taxon>
        <taxon>Pterygota</taxon>
        <taxon>Neoptera</taxon>
        <taxon>Endopterygota</taxon>
        <taxon>Coleoptera</taxon>
        <taxon>Polyphaga</taxon>
        <taxon>Cucujiformia</taxon>
        <taxon>Coccinelloidea</taxon>
        <taxon>Coccinellidae</taxon>
        <taxon>Scymninae</taxon>
        <taxon>Scymnini</taxon>
        <taxon>Cryptolaemus</taxon>
    </lineage>
</organism>
<feature type="compositionally biased region" description="Basic and acidic residues" evidence="1">
    <location>
        <begin position="1"/>
        <end position="16"/>
    </location>
</feature>
<dbReference type="EMBL" id="JABFTP020000083">
    <property type="protein sequence ID" value="KAL3275805.1"/>
    <property type="molecule type" value="Genomic_DNA"/>
</dbReference>
<proteinExistence type="predicted"/>
<name>A0ABD2NAK9_9CUCU</name>
<feature type="region of interest" description="Disordered" evidence="1">
    <location>
        <begin position="1"/>
        <end position="25"/>
    </location>
</feature>
<evidence type="ECO:0000256" key="1">
    <source>
        <dbReference type="SAM" id="MobiDB-lite"/>
    </source>
</evidence>
<sequence length="114" mass="13384">MIANTEEEKAKSDRQSVESSSKNDLTADSIEISKRLDVEKNDSCDPDFDVPRFFMNADQGALREFIRKELELLKRMDFKVKDFFYRYFPYEEDDEKPKSLQNISSLKNGNITKN</sequence>
<dbReference type="Proteomes" id="UP001516400">
    <property type="component" value="Unassembled WGS sequence"/>
</dbReference>